<dbReference type="CDD" id="cd00200">
    <property type="entry name" value="WD40"/>
    <property type="match status" value="1"/>
</dbReference>
<feature type="domain" description="U-box" evidence="7">
    <location>
        <begin position="516"/>
        <end position="588"/>
    </location>
</feature>
<feature type="repeat" description="WD" evidence="4">
    <location>
        <begin position="220"/>
        <end position="261"/>
    </location>
</feature>
<dbReference type="Proteomes" id="UP001487740">
    <property type="component" value="Unassembled WGS sequence"/>
</dbReference>
<feature type="repeat" description="WD" evidence="4">
    <location>
        <begin position="89"/>
        <end position="120"/>
    </location>
</feature>
<dbReference type="EMBL" id="JARAKH010000002">
    <property type="protein sequence ID" value="KAK8406697.1"/>
    <property type="molecule type" value="Genomic_DNA"/>
</dbReference>
<evidence type="ECO:0000256" key="3">
    <source>
        <dbReference type="ARBA" id="ARBA00022737"/>
    </source>
</evidence>
<dbReference type="SMART" id="SM00454">
    <property type="entry name" value="SAM"/>
    <property type="match status" value="1"/>
</dbReference>
<feature type="domain" description="SAM" evidence="6">
    <location>
        <begin position="443"/>
        <end position="507"/>
    </location>
</feature>
<feature type="repeat" description="WD" evidence="4">
    <location>
        <begin position="135"/>
        <end position="176"/>
    </location>
</feature>
<dbReference type="InterPro" id="IPR003613">
    <property type="entry name" value="Ubox_domain"/>
</dbReference>
<dbReference type="PROSITE" id="PS51698">
    <property type="entry name" value="U_BOX"/>
    <property type="match status" value="1"/>
</dbReference>
<dbReference type="Pfam" id="PF00400">
    <property type="entry name" value="WD40"/>
    <property type="match status" value="6"/>
</dbReference>
<evidence type="ECO:0000256" key="5">
    <source>
        <dbReference type="SAM" id="MobiDB-lite"/>
    </source>
</evidence>
<dbReference type="AlphaFoldDB" id="A0AAW0V7C5"/>
<dbReference type="GO" id="GO:0016567">
    <property type="term" value="P:protein ubiquitination"/>
    <property type="evidence" value="ECO:0007669"/>
    <property type="project" value="InterPro"/>
</dbReference>
<dbReference type="PRINTS" id="PR00320">
    <property type="entry name" value="GPROTEINBRPT"/>
</dbReference>
<dbReference type="Pfam" id="PF00536">
    <property type="entry name" value="SAM_1"/>
    <property type="match status" value="1"/>
</dbReference>
<dbReference type="Gene3D" id="2.130.10.10">
    <property type="entry name" value="YVTN repeat-like/Quinoprotein amine dehydrogenase"/>
    <property type="match status" value="2"/>
</dbReference>
<comment type="caution">
    <text evidence="8">The sequence shown here is derived from an EMBL/GenBank/DDBJ whole genome shotgun (WGS) entry which is preliminary data.</text>
</comment>
<feature type="repeat" description="WD" evidence="4">
    <location>
        <begin position="330"/>
        <end position="362"/>
    </location>
</feature>
<organism evidence="8 9">
    <name type="scientific">Scylla paramamosain</name>
    <name type="common">Mud crab</name>
    <dbReference type="NCBI Taxonomy" id="85552"/>
    <lineage>
        <taxon>Eukaryota</taxon>
        <taxon>Metazoa</taxon>
        <taxon>Ecdysozoa</taxon>
        <taxon>Arthropoda</taxon>
        <taxon>Crustacea</taxon>
        <taxon>Multicrustacea</taxon>
        <taxon>Malacostraca</taxon>
        <taxon>Eumalacostraca</taxon>
        <taxon>Eucarida</taxon>
        <taxon>Decapoda</taxon>
        <taxon>Pleocyemata</taxon>
        <taxon>Brachyura</taxon>
        <taxon>Eubrachyura</taxon>
        <taxon>Portunoidea</taxon>
        <taxon>Portunidae</taxon>
        <taxon>Portuninae</taxon>
        <taxon>Scylla</taxon>
    </lineage>
</organism>
<dbReference type="InterPro" id="IPR013083">
    <property type="entry name" value="Znf_RING/FYVE/PHD"/>
</dbReference>
<dbReference type="SUPFAM" id="SSF50978">
    <property type="entry name" value="WD40 repeat-like"/>
    <property type="match status" value="1"/>
</dbReference>
<dbReference type="InterPro" id="IPR052085">
    <property type="entry name" value="WD-SAM-U-box"/>
</dbReference>
<keyword evidence="9" id="KW-1185">Reference proteome</keyword>
<evidence type="ECO:0000313" key="8">
    <source>
        <dbReference type="EMBL" id="KAK8406697.1"/>
    </source>
</evidence>
<dbReference type="PANTHER" id="PTHR46573">
    <property type="entry name" value="WD REPEAT, SAM AND U-BOX DOMAIN-CONTAINING PROTEIN 1"/>
    <property type="match status" value="1"/>
</dbReference>
<sequence>MVAPWHHLTPRRAPQQHSSASGSECGTSSLLPMTDFIKYKNWYRMEGADDKDHFRDLELIRERCSARNKNRGRNGEEAGGTRPMPVCVIKGHTNDVTSVDFSGRSLLATGSLDKSVRVYKWQIGDKFVEVSYSPLLGHTYGVNSVNFSPFGSKLASASIDGSTIIWDVKSGERLCSLLPASEAAVRVCAFSPNSALLATGGDDDMAGIWDVSTLSLLRRMCGDESTVTSLSFTPDSCYLATGSSGGELRVWDARYGHSVPLAVKAEAHDLGVSSIHFSPSIGKENTGTLGKQYLLASGGQDTELHLWVVEIGSQVLGGDSTPSITLHHSLQGHCAPIMSVRFSANGSFLASASGDKTVRLWDPIKQIPLGVLEGHKRYVTSCAFSDDGVLVAAGSGDRVVNVWRVDGATTGGQSSTSTTDTVRKLHVRFPSHRLRENTRVIDWNCEDVCEWLVEQGLAEYSHNFRSHVIDGRELLSVTDDVLENKLGVDALGHRNKILRLIHRCQESQTKKEASNEPPSEFLCPITQELICDPVLCADGFTYERVAMEAWLASGKRTSPMTNEKLAHLVLTPNRTLRTLIQKYREDNI</sequence>
<dbReference type="SUPFAM" id="SSF57850">
    <property type="entry name" value="RING/U-box"/>
    <property type="match status" value="1"/>
</dbReference>
<dbReference type="Gene3D" id="1.10.150.50">
    <property type="entry name" value="Transcription Factor, Ets-1"/>
    <property type="match status" value="1"/>
</dbReference>
<proteinExistence type="predicted"/>
<dbReference type="SMART" id="SM00320">
    <property type="entry name" value="WD40"/>
    <property type="match status" value="7"/>
</dbReference>
<dbReference type="PROSITE" id="PS50105">
    <property type="entry name" value="SAM_DOMAIN"/>
    <property type="match status" value="1"/>
</dbReference>
<keyword evidence="3" id="KW-0677">Repeat</keyword>
<dbReference type="InterPro" id="IPR019775">
    <property type="entry name" value="WD40_repeat_CS"/>
</dbReference>
<dbReference type="PROSITE" id="PS00678">
    <property type="entry name" value="WD_REPEATS_1"/>
    <property type="match status" value="2"/>
</dbReference>
<evidence type="ECO:0000259" key="7">
    <source>
        <dbReference type="PROSITE" id="PS51698"/>
    </source>
</evidence>
<dbReference type="PANTHER" id="PTHR46573:SF1">
    <property type="entry name" value="WD REPEAT, SAM AND U-BOX DOMAIN-CONTAINING PROTEIN 1"/>
    <property type="match status" value="1"/>
</dbReference>
<dbReference type="PROSITE" id="PS50082">
    <property type="entry name" value="WD_REPEATS_2"/>
    <property type="match status" value="6"/>
</dbReference>
<dbReference type="SMART" id="SM00504">
    <property type="entry name" value="Ubox"/>
    <property type="match status" value="1"/>
</dbReference>
<dbReference type="InterPro" id="IPR013761">
    <property type="entry name" value="SAM/pointed_sf"/>
</dbReference>
<dbReference type="GO" id="GO:0004842">
    <property type="term" value="F:ubiquitin-protein transferase activity"/>
    <property type="evidence" value="ECO:0007669"/>
    <property type="project" value="InterPro"/>
</dbReference>
<accession>A0AAW0V7C5</accession>
<dbReference type="Gene3D" id="3.30.40.10">
    <property type="entry name" value="Zinc/RING finger domain, C3HC4 (zinc finger)"/>
    <property type="match status" value="1"/>
</dbReference>
<feature type="region of interest" description="Disordered" evidence="5">
    <location>
        <begin position="1"/>
        <end position="26"/>
    </location>
</feature>
<feature type="repeat" description="WD" evidence="4">
    <location>
        <begin position="372"/>
        <end position="406"/>
    </location>
</feature>
<dbReference type="SUPFAM" id="SSF47769">
    <property type="entry name" value="SAM/Pointed domain"/>
    <property type="match status" value="1"/>
</dbReference>
<gene>
    <name evidence="8" type="ORF">O3P69_007344</name>
</gene>
<dbReference type="InterPro" id="IPR020472">
    <property type="entry name" value="WD40_PAC1"/>
</dbReference>
<evidence type="ECO:0000256" key="4">
    <source>
        <dbReference type="PROSITE-ProRule" id="PRU00221"/>
    </source>
</evidence>
<evidence type="ECO:0000256" key="2">
    <source>
        <dbReference type="ARBA" id="ARBA00022574"/>
    </source>
</evidence>
<name>A0AAW0V7C5_SCYPA</name>
<evidence type="ECO:0000313" key="9">
    <source>
        <dbReference type="Proteomes" id="UP001487740"/>
    </source>
</evidence>
<keyword evidence="2 4" id="KW-0853">WD repeat</keyword>
<evidence type="ECO:0000256" key="1">
    <source>
        <dbReference type="ARBA" id="ARBA00020894"/>
    </source>
</evidence>
<feature type="region of interest" description="Disordered" evidence="5">
    <location>
        <begin position="67"/>
        <end position="86"/>
    </location>
</feature>
<dbReference type="InterPro" id="IPR001660">
    <property type="entry name" value="SAM"/>
</dbReference>
<dbReference type="InterPro" id="IPR015943">
    <property type="entry name" value="WD40/YVTN_repeat-like_dom_sf"/>
</dbReference>
<reference evidence="8 9" key="1">
    <citation type="submission" date="2023-03" db="EMBL/GenBank/DDBJ databases">
        <title>High-quality genome of Scylla paramamosain provides insights in environmental adaptation.</title>
        <authorList>
            <person name="Zhang L."/>
        </authorList>
    </citation>
    <scope>NUCLEOTIDE SEQUENCE [LARGE SCALE GENOMIC DNA]</scope>
    <source>
        <strain evidence="8">LZ_2023a</strain>
        <tissue evidence="8">Muscle</tissue>
    </source>
</reference>
<dbReference type="InterPro" id="IPR036322">
    <property type="entry name" value="WD40_repeat_dom_sf"/>
</dbReference>
<dbReference type="CDD" id="cd16655">
    <property type="entry name" value="RING-Ubox_WDSUB1-like"/>
    <property type="match status" value="1"/>
</dbReference>
<evidence type="ECO:0000259" key="6">
    <source>
        <dbReference type="PROSITE" id="PS50105"/>
    </source>
</evidence>
<feature type="repeat" description="WD" evidence="4">
    <location>
        <begin position="178"/>
        <end position="219"/>
    </location>
</feature>
<dbReference type="PROSITE" id="PS50294">
    <property type="entry name" value="WD_REPEATS_REGION"/>
    <property type="match status" value="6"/>
</dbReference>
<protein>
    <recommendedName>
        <fullName evidence="1">WD repeat, SAM and U-box domain-containing protein 1</fullName>
    </recommendedName>
</protein>
<dbReference type="InterPro" id="IPR001680">
    <property type="entry name" value="WD40_rpt"/>
</dbReference>
<dbReference type="Pfam" id="PF04564">
    <property type="entry name" value="U-box"/>
    <property type="match status" value="1"/>
</dbReference>